<keyword evidence="2" id="KW-1185">Reference proteome</keyword>
<accession>A0ABQ3J684</accession>
<evidence type="ECO:0008006" key="3">
    <source>
        <dbReference type="Google" id="ProtNLM"/>
    </source>
</evidence>
<evidence type="ECO:0000313" key="2">
    <source>
        <dbReference type="Proteomes" id="UP000605897"/>
    </source>
</evidence>
<reference evidence="2" key="1">
    <citation type="journal article" date="2019" name="Int. J. Syst. Evol. Microbiol.">
        <title>The Global Catalogue of Microorganisms (GCM) 10K type strain sequencing project: providing services to taxonomists for standard genome sequencing and annotation.</title>
        <authorList>
            <consortium name="The Broad Institute Genomics Platform"/>
            <consortium name="The Broad Institute Genome Sequencing Center for Infectious Disease"/>
            <person name="Wu L."/>
            <person name="Ma J."/>
        </authorList>
    </citation>
    <scope>NUCLEOTIDE SEQUENCE [LARGE SCALE GENOMIC DNA]</scope>
    <source>
        <strain evidence="2">CGMCC 4.7677</strain>
    </source>
</reference>
<gene>
    <name evidence="1" type="ORF">GCM10017786_42440</name>
</gene>
<sequence length="90" mass="10365">MYPYGIASERDVPEFLVTYTRDMALSPEDPGAILDRYFVPDFVYCNDGIEIDRQRMEAEIHTFGQLAADGRIQRIDQLSRQHPSAHPHGR</sequence>
<dbReference type="Proteomes" id="UP000605897">
    <property type="component" value="Unassembled WGS sequence"/>
</dbReference>
<dbReference type="EMBL" id="BNAU01000004">
    <property type="protein sequence ID" value="GHF04152.1"/>
    <property type="molecule type" value="Genomic_DNA"/>
</dbReference>
<organism evidence="1 2">
    <name type="scientific">Amycolatopsis deserti</name>
    <dbReference type="NCBI Taxonomy" id="185696"/>
    <lineage>
        <taxon>Bacteria</taxon>
        <taxon>Bacillati</taxon>
        <taxon>Actinomycetota</taxon>
        <taxon>Actinomycetes</taxon>
        <taxon>Pseudonocardiales</taxon>
        <taxon>Pseudonocardiaceae</taxon>
        <taxon>Amycolatopsis</taxon>
    </lineage>
</organism>
<proteinExistence type="predicted"/>
<evidence type="ECO:0000313" key="1">
    <source>
        <dbReference type="EMBL" id="GHF04152.1"/>
    </source>
</evidence>
<name>A0ABQ3J684_9PSEU</name>
<comment type="caution">
    <text evidence="1">The sequence shown here is derived from an EMBL/GenBank/DDBJ whole genome shotgun (WGS) entry which is preliminary data.</text>
</comment>
<protein>
    <recommendedName>
        <fullName evidence="3">SnoaL-like domain-containing protein</fullName>
    </recommendedName>
</protein>